<evidence type="ECO:0000313" key="4">
    <source>
        <dbReference type="Proteomes" id="UP000522313"/>
    </source>
</evidence>
<evidence type="ECO:0000256" key="1">
    <source>
        <dbReference type="SAM" id="MobiDB-lite"/>
    </source>
</evidence>
<accession>A0A7X0JCS9</accession>
<keyword evidence="2" id="KW-0472">Membrane</keyword>
<comment type="caution">
    <text evidence="3">The sequence shown here is derived from an EMBL/GenBank/DDBJ whole genome shotgun (WGS) entry which is preliminary data.</text>
</comment>
<feature type="transmembrane region" description="Helical" evidence="2">
    <location>
        <begin position="6"/>
        <end position="27"/>
    </location>
</feature>
<organism evidence="3 4">
    <name type="scientific">Sphingomonas endophytica</name>
    <dbReference type="NCBI Taxonomy" id="869719"/>
    <lineage>
        <taxon>Bacteria</taxon>
        <taxon>Pseudomonadati</taxon>
        <taxon>Pseudomonadota</taxon>
        <taxon>Alphaproteobacteria</taxon>
        <taxon>Sphingomonadales</taxon>
        <taxon>Sphingomonadaceae</taxon>
        <taxon>Sphingomonas</taxon>
    </lineage>
</organism>
<reference evidence="3 4" key="1">
    <citation type="submission" date="2020-08" db="EMBL/GenBank/DDBJ databases">
        <title>The Agave Microbiome: Exploring the role of microbial communities in plant adaptations to desert environments.</title>
        <authorList>
            <person name="Partida-Martinez L.P."/>
        </authorList>
    </citation>
    <scope>NUCLEOTIDE SEQUENCE [LARGE SCALE GENOMIC DNA]</scope>
    <source>
        <strain evidence="3 4">AS3.13</strain>
    </source>
</reference>
<proteinExistence type="predicted"/>
<evidence type="ECO:0000313" key="3">
    <source>
        <dbReference type="EMBL" id="MBB6504870.1"/>
    </source>
</evidence>
<keyword evidence="2" id="KW-1133">Transmembrane helix</keyword>
<reference evidence="3 4" key="2">
    <citation type="submission" date="2020-08" db="EMBL/GenBank/DDBJ databases">
        <authorList>
            <person name="Partida-Martinez L."/>
            <person name="Huntemann M."/>
            <person name="Clum A."/>
            <person name="Wang J."/>
            <person name="Palaniappan K."/>
            <person name="Ritter S."/>
            <person name="Chen I.-M."/>
            <person name="Stamatis D."/>
            <person name="Reddy T."/>
            <person name="O'Malley R."/>
            <person name="Daum C."/>
            <person name="Shapiro N."/>
            <person name="Ivanova N."/>
            <person name="Kyrpides N."/>
            <person name="Woyke T."/>
        </authorList>
    </citation>
    <scope>NUCLEOTIDE SEQUENCE [LARGE SCALE GENOMIC DNA]</scope>
    <source>
        <strain evidence="3 4">AS3.13</strain>
    </source>
</reference>
<dbReference type="EMBL" id="JACHBT010000008">
    <property type="protein sequence ID" value="MBB6504870.1"/>
    <property type="molecule type" value="Genomic_DNA"/>
</dbReference>
<gene>
    <name evidence="3" type="ORF">F4693_001847</name>
</gene>
<name>A0A7X0JCS9_9SPHN</name>
<evidence type="ECO:0000256" key="2">
    <source>
        <dbReference type="SAM" id="Phobius"/>
    </source>
</evidence>
<dbReference type="AlphaFoldDB" id="A0A7X0JCS9"/>
<protein>
    <submittedName>
        <fullName evidence="3">Uncharacterized protein</fullName>
    </submittedName>
</protein>
<keyword evidence="2" id="KW-0812">Transmembrane</keyword>
<dbReference type="RefSeq" id="WP_184505351.1">
    <property type="nucleotide sequence ID" value="NZ_JACHBT010000008.1"/>
</dbReference>
<feature type="region of interest" description="Disordered" evidence="1">
    <location>
        <begin position="33"/>
        <end position="60"/>
    </location>
</feature>
<sequence length="60" mass="6742">MAGDGLWSFVVIAGPIILVAALLFAILRNRGRTPREEARTEQATRELYKQQSAEDRTRTP</sequence>
<dbReference type="Proteomes" id="UP000522313">
    <property type="component" value="Unassembled WGS sequence"/>
</dbReference>